<dbReference type="RefSeq" id="WP_162208242.1">
    <property type="nucleotide sequence ID" value="NZ_CAWMMU010000017.1"/>
</dbReference>
<organism evidence="1 4">
    <name type="scientific">Yersinia pekkanenii</name>
    <dbReference type="NCBI Taxonomy" id="1288385"/>
    <lineage>
        <taxon>Bacteria</taxon>
        <taxon>Pseudomonadati</taxon>
        <taxon>Pseudomonadota</taxon>
        <taxon>Gammaproteobacteria</taxon>
        <taxon>Enterobacterales</taxon>
        <taxon>Yersiniaceae</taxon>
        <taxon>Yersinia</taxon>
    </lineage>
</organism>
<evidence type="ECO:0000313" key="3">
    <source>
        <dbReference type="Proteomes" id="UP000044625"/>
    </source>
</evidence>
<dbReference type="AlphaFoldDB" id="A0A0T9PPU7"/>
<dbReference type="EMBL" id="CQAZ01000015">
    <property type="protein sequence ID" value="CNH74128.1"/>
    <property type="molecule type" value="Genomic_DNA"/>
</dbReference>
<reference evidence="2 3" key="3">
    <citation type="submission" date="2015-03" db="EMBL/GenBank/DDBJ databases">
        <authorList>
            <consortium name="Pathogen Informatics"/>
            <person name="Murphy D."/>
        </authorList>
    </citation>
    <scope>NUCLEOTIDE SEQUENCE [LARGE SCALE GENOMIC DNA]</scope>
    <source>
        <strain evidence="2">Type strain: CIP110230</strain>
        <strain evidence="3">type strain: CIP110230</strain>
    </source>
</reference>
<dbReference type="SUPFAM" id="SSF55724">
    <property type="entry name" value="Mog1p/PsbP-like"/>
    <property type="match status" value="1"/>
</dbReference>
<dbReference type="Proteomes" id="UP000045840">
    <property type="component" value="Unassembled WGS sequence"/>
</dbReference>
<dbReference type="InterPro" id="IPR014894">
    <property type="entry name" value="DcrB/EagT6"/>
</dbReference>
<evidence type="ECO:0000313" key="1">
    <source>
        <dbReference type="EMBL" id="CNH74128.1"/>
    </source>
</evidence>
<gene>
    <name evidence="1" type="ORF">ERS008529_02009</name>
    <name evidence="2" type="ORF">ERS137968_03121</name>
</gene>
<proteinExistence type="predicted"/>
<sequence length="139" mass="16332">MQKYAIQEGFFDIPEDFVDRTINSFILGDANNSQFNFSISRDVPFPNEQISSYVDRQLGILKKNIKGYKLLQQRPCKLGQKNEGFEIYGTWKEGKQTIYQRQAAFFISEKNIIIFSATSGKIFNEQSDKYWQDWLTSFR</sequence>
<dbReference type="EMBL" id="CWJL01000017">
    <property type="protein sequence ID" value="CRY68023.1"/>
    <property type="molecule type" value="Genomic_DNA"/>
</dbReference>
<dbReference type="InterPro" id="IPR016123">
    <property type="entry name" value="Mog1/PsbP_a/b/a-sand"/>
</dbReference>
<name>A0A0T9PPU7_9GAMM</name>
<evidence type="ECO:0000313" key="2">
    <source>
        <dbReference type="EMBL" id="CRY68023.1"/>
    </source>
</evidence>
<dbReference type="Pfam" id="PF08786">
    <property type="entry name" value="DcrB"/>
    <property type="match status" value="1"/>
</dbReference>
<reference evidence="1" key="1">
    <citation type="submission" date="2015-03" db="EMBL/GenBank/DDBJ databases">
        <authorList>
            <person name="Murphy D."/>
        </authorList>
    </citation>
    <scope>NUCLEOTIDE SEQUENCE [LARGE SCALE GENOMIC DNA]</scope>
    <source>
        <strain evidence="1">A125KOH2</strain>
    </source>
</reference>
<protein>
    <submittedName>
        <fullName evidence="1">Uncharacterized conserved protein</fullName>
    </submittedName>
</protein>
<keyword evidence="3" id="KW-1185">Reference proteome</keyword>
<reference evidence="4" key="2">
    <citation type="submission" date="2015-03" db="EMBL/GenBank/DDBJ databases">
        <authorList>
            <consortium name="Pathogen Informatics"/>
        </authorList>
    </citation>
    <scope>NUCLEOTIDE SEQUENCE [LARGE SCALE GENOMIC DNA]</scope>
    <source>
        <strain evidence="4">A125KOH2</strain>
    </source>
</reference>
<dbReference type="Proteomes" id="UP000044625">
    <property type="component" value="Unassembled WGS sequence"/>
</dbReference>
<evidence type="ECO:0000313" key="4">
    <source>
        <dbReference type="Proteomes" id="UP000045840"/>
    </source>
</evidence>
<accession>A0A0T9PPU7</accession>
<dbReference type="STRING" id="1288385.ERS137968_03121"/>
<dbReference type="Gene3D" id="3.40.1000.10">
    <property type="entry name" value="Mog1/PsbP, alpha/beta/alpha sandwich"/>
    <property type="match status" value="1"/>
</dbReference>